<dbReference type="InterPro" id="IPR052336">
    <property type="entry name" value="MlaD_Phospholipid_Transporter"/>
</dbReference>
<comment type="caution">
    <text evidence="3">The sequence shown here is derived from an EMBL/GenBank/DDBJ whole genome shotgun (WGS) entry which is preliminary data.</text>
</comment>
<keyword evidence="1" id="KW-1133">Transmembrane helix</keyword>
<dbReference type="InterPro" id="IPR003399">
    <property type="entry name" value="Mce/MlaD"/>
</dbReference>
<feature type="transmembrane region" description="Helical" evidence="1">
    <location>
        <begin position="7"/>
        <end position="27"/>
    </location>
</feature>
<evidence type="ECO:0000256" key="1">
    <source>
        <dbReference type="SAM" id="Phobius"/>
    </source>
</evidence>
<keyword evidence="1" id="KW-0472">Membrane</keyword>
<dbReference type="InterPro" id="IPR000727">
    <property type="entry name" value="T_SNARE_dom"/>
</dbReference>
<reference evidence="3" key="1">
    <citation type="submission" date="2022-04" db="EMBL/GenBank/DDBJ databases">
        <authorList>
            <person name="Ren T."/>
        </authorList>
    </citation>
    <scope>NUCLEOTIDE SEQUENCE</scope>
    <source>
        <strain evidence="3">F63249</strain>
    </source>
</reference>
<organism evidence="3 4">
    <name type="scientific">Psychroserpens algicola</name>
    <dbReference type="NCBI Taxonomy" id="1719034"/>
    <lineage>
        <taxon>Bacteria</taxon>
        <taxon>Pseudomonadati</taxon>
        <taxon>Bacteroidota</taxon>
        <taxon>Flavobacteriia</taxon>
        <taxon>Flavobacteriales</taxon>
        <taxon>Flavobacteriaceae</taxon>
        <taxon>Psychroserpens</taxon>
    </lineage>
</organism>
<dbReference type="PROSITE" id="PS50192">
    <property type="entry name" value="T_SNARE"/>
    <property type="match status" value="1"/>
</dbReference>
<dbReference type="PANTHER" id="PTHR33371">
    <property type="entry name" value="INTERMEMBRANE PHOSPHOLIPID TRANSPORT SYSTEM BINDING PROTEIN MLAD-RELATED"/>
    <property type="match status" value="1"/>
</dbReference>
<dbReference type="RefSeq" id="WP_248413328.1">
    <property type="nucleotide sequence ID" value="NZ_JALPQF010000012.1"/>
</dbReference>
<evidence type="ECO:0000259" key="2">
    <source>
        <dbReference type="PROSITE" id="PS50192"/>
    </source>
</evidence>
<evidence type="ECO:0000313" key="3">
    <source>
        <dbReference type="EMBL" id="MCK8481417.1"/>
    </source>
</evidence>
<dbReference type="Proteomes" id="UP001203687">
    <property type="component" value="Unassembled WGS sequence"/>
</dbReference>
<dbReference type="PANTHER" id="PTHR33371:SF4">
    <property type="entry name" value="INTERMEMBRANE PHOSPHOLIPID TRANSPORT SYSTEM BINDING PROTEIN MLAD"/>
    <property type="match status" value="1"/>
</dbReference>
<feature type="domain" description="T-SNARE coiled-coil homology" evidence="2">
    <location>
        <begin position="167"/>
        <end position="229"/>
    </location>
</feature>
<evidence type="ECO:0000313" key="4">
    <source>
        <dbReference type="Proteomes" id="UP001203687"/>
    </source>
</evidence>
<keyword evidence="4" id="KW-1185">Reference proteome</keyword>
<dbReference type="EMBL" id="JALPQF010000012">
    <property type="protein sequence ID" value="MCK8481417.1"/>
    <property type="molecule type" value="Genomic_DNA"/>
</dbReference>
<protein>
    <submittedName>
        <fullName evidence="3">MlaD family protein</fullName>
    </submittedName>
</protein>
<keyword evidence="1" id="KW-0812">Transmembrane</keyword>
<name>A0ABT0HC40_9FLAO</name>
<proteinExistence type="predicted"/>
<sequence length="317" mass="35121">MKISREVKTAILVLSGIILLIFLFNYLKGENLFESPNTYYTEFDYNALSASSPVTIKGNNVGKVKDIKYDFETGKTRVEFSVDEKLVFTKNSKIRLYQTGLMGGNALAIVVSEEGERAQPGDFLQSEIKDGLINNLTENFEGVSDDLGATLKSADTLLINLNSLVVDESEEGIKSAIKELNATMKSFKSVSYSVNKLITKNDEKLSSMLTNFDSITKDLSVITGDLKEVKLSKTIAELDKTLASVNSLMTSIENGDGSIGKLLKDEGLYNNLEGAALQMEQLLEDMKLNPKRYVHFSLFGKKPKRYDAEGNEIKDKD</sequence>
<accession>A0ABT0HC40</accession>
<dbReference type="Pfam" id="PF02470">
    <property type="entry name" value="MlaD"/>
    <property type="match status" value="1"/>
</dbReference>
<gene>
    <name evidence="3" type="ORF">MUY34_12355</name>
</gene>